<feature type="region of interest" description="Disordered" evidence="1">
    <location>
        <begin position="1"/>
        <end position="20"/>
    </location>
</feature>
<reference evidence="3 4" key="1">
    <citation type="submission" date="2019-07" db="EMBL/GenBank/DDBJ databases">
        <title>Rhodotorula toruloides NBRC10032 genome sequencing.</title>
        <authorList>
            <person name="Shida Y."/>
            <person name="Takaku H."/>
            <person name="Ogasawara W."/>
            <person name="Mori K."/>
        </authorList>
    </citation>
    <scope>NUCLEOTIDE SEQUENCE [LARGE SCALE GENOMIC DNA]</scope>
    <source>
        <strain evidence="3 4">NBRC10032</strain>
    </source>
</reference>
<sequence>MRQELSVTATTATTPRSRARSLKLAPHRLPTMKAYVIEKYIKPEELPSRLVEWEEPKPGEDEVLVDVHYAGLNFFDILQVQGKYQNKPPFPWIAGVEFSGIISSNSPIPEGCDFIPGKTRVFGAGQGSYAEKIRIDWRTLLEVPSTMGMDEAAGLYITFPTSYAALVTRANTQEGEWVLVHAAAGGVGLAAVQIAKALGAKVIATAGSAAKLDVAKQFGADYGIDYTKEGWQKEVMKITEGHGVDVVYDPVGMIVPSLKCIAWNGRLVVVGFAAGSIEKIPANLLLLKNCSAMGVFWGAYVKNEPNVVPEVWGALLDMFEKKQIRGTVFEKLYDGLAAVPEGLRALGSRETWGKAVVKIQGGREGKL</sequence>
<dbReference type="InterPro" id="IPR036291">
    <property type="entry name" value="NAD(P)-bd_dom_sf"/>
</dbReference>
<dbReference type="InterPro" id="IPR013149">
    <property type="entry name" value="ADH-like_C"/>
</dbReference>
<gene>
    <name evidence="3" type="ORF">Rt10032_c20g6370</name>
</gene>
<dbReference type="SUPFAM" id="SSF51735">
    <property type="entry name" value="NAD(P)-binding Rossmann-fold domains"/>
    <property type="match status" value="1"/>
</dbReference>
<dbReference type="SUPFAM" id="SSF50129">
    <property type="entry name" value="GroES-like"/>
    <property type="match status" value="1"/>
</dbReference>
<dbReference type="SMART" id="SM00829">
    <property type="entry name" value="PKS_ER"/>
    <property type="match status" value="1"/>
</dbReference>
<proteinExistence type="predicted"/>
<dbReference type="Gene3D" id="3.40.50.720">
    <property type="entry name" value="NAD(P)-binding Rossmann-like Domain"/>
    <property type="match status" value="1"/>
</dbReference>
<dbReference type="Pfam" id="PF08240">
    <property type="entry name" value="ADH_N"/>
    <property type="match status" value="1"/>
</dbReference>
<evidence type="ECO:0000313" key="3">
    <source>
        <dbReference type="EMBL" id="GEM12353.1"/>
    </source>
</evidence>
<accession>A0A511KPQ7</accession>
<dbReference type="EMBL" id="BJWK01000020">
    <property type="protein sequence ID" value="GEM12353.1"/>
    <property type="molecule type" value="Genomic_DNA"/>
</dbReference>
<dbReference type="GO" id="GO:0016491">
    <property type="term" value="F:oxidoreductase activity"/>
    <property type="evidence" value="ECO:0007669"/>
    <property type="project" value="InterPro"/>
</dbReference>
<dbReference type="AlphaFoldDB" id="A0A511KPQ7"/>
<organism evidence="3 4">
    <name type="scientific">Rhodotorula toruloides</name>
    <name type="common">Yeast</name>
    <name type="synonym">Rhodosporidium toruloides</name>
    <dbReference type="NCBI Taxonomy" id="5286"/>
    <lineage>
        <taxon>Eukaryota</taxon>
        <taxon>Fungi</taxon>
        <taxon>Dikarya</taxon>
        <taxon>Basidiomycota</taxon>
        <taxon>Pucciniomycotina</taxon>
        <taxon>Microbotryomycetes</taxon>
        <taxon>Sporidiobolales</taxon>
        <taxon>Sporidiobolaceae</taxon>
        <taxon>Rhodotorula</taxon>
    </lineage>
</organism>
<name>A0A511KPQ7_RHOTO</name>
<feature type="domain" description="Enoyl reductase (ER)" evidence="2">
    <location>
        <begin position="48"/>
        <end position="357"/>
    </location>
</feature>
<dbReference type="Gene3D" id="3.90.180.10">
    <property type="entry name" value="Medium-chain alcohol dehydrogenases, catalytic domain"/>
    <property type="match status" value="1"/>
</dbReference>
<dbReference type="CDD" id="cd08241">
    <property type="entry name" value="QOR1"/>
    <property type="match status" value="1"/>
</dbReference>
<dbReference type="InterPro" id="IPR051397">
    <property type="entry name" value="Zn-ADH-like_protein"/>
</dbReference>
<dbReference type="PANTHER" id="PTHR43677:SF4">
    <property type="entry name" value="QUINONE OXIDOREDUCTASE-LIKE PROTEIN 2"/>
    <property type="match status" value="1"/>
</dbReference>
<feature type="compositionally biased region" description="Low complexity" evidence="1">
    <location>
        <begin position="1"/>
        <end position="16"/>
    </location>
</feature>
<dbReference type="OrthoDB" id="10257049at2759"/>
<dbReference type="PROSITE" id="PS01162">
    <property type="entry name" value="QOR_ZETA_CRYSTAL"/>
    <property type="match status" value="1"/>
</dbReference>
<dbReference type="PANTHER" id="PTHR43677">
    <property type="entry name" value="SHORT-CHAIN DEHYDROGENASE/REDUCTASE"/>
    <property type="match status" value="1"/>
</dbReference>
<dbReference type="InterPro" id="IPR013154">
    <property type="entry name" value="ADH-like_N"/>
</dbReference>
<dbReference type="Proteomes" id="UP000321518">
    <property type="component" value="Unassembled WGS sequence"/>
</dbReference>
<evidence type="ECO:0000313" key="4">
    <source>
        <dbReference type="Proteomes" id="UP000321518"/>
    </source>
</evidence>
<dbReference type="InterPro" id="IPR002364">
    <property type="entry name" value="Quin_OxRdtase/zeta-crystal_CS"/>
</dbReference>
<dbReference type="GO" id="GO:0005739">
    <property type="term" value="C:mitochondrion"/>
    <property type="evidence" value="ECO:0007669"/>
    <property type="project" value="TreeGrafter"/>
</dbReference>
<evidence type="ECO:0000259" key="2">
    <source>
        <dbReference type="SMART" id="SM00829"/>
    </source>
</evidence>
<protein>
    <submittedName>
        <fullName evidence="3">Zinc-binding alcohol dehydrogenase</fullName>
    </submittedName>
</protein>
<comment type="caution">
    <text evidence="3">The sequence shown here is derived from an EMBL/GenBank/DDBJ whole genome shotgun (WGS) entry which is preliminary data.</text>
</comment>
<dbReference type="InterPro" id="IPR011032">
    <property type="entry name" value="GroES-like_sf"/>
</dbReference>
<dbReference type="InterPro" id="IPR020843">
    <property type="entry name" value="ER"/>
</dbReference>
<dbReference type="Pfam" id="PF00107">
    <property type="entry name" value="ADH_zinc_N"/>
    <property type="match status" value="1"/>
</dbReference>
<evidence type="ECO:0000256" key="1">
    <source>
        <dbReference type="SAM" id="MobiDB-lite"/>
    </source>
</evidence>
<dbReference type="GO" id="GO:0008270">
    <property type="term" value="F:zinc ion binding"/>
    <property type="evidence" value="ECO:0007669"/>
    <property type="project" value="InterPro"/>
</dbReference>